<evidence type="ECO:0000256" key="3">
    <source>
        <dbReference type="PIRNR" id="PIRNR021362"/>
    </source>
</evidence>
<dbReference type="PANTHER" id="PTHR35134">
    <property type="entry name" value="NUCLEOTIDASE YQFW-RELATED"/>
    <property type="match status" value="1"/>
</dbReference>
<dbReference type="Proteomes" id="UP000234950">
    <property type="component" value="Unassembled WGS sequence"/>
</dbReference>
<proteinExistence type="inferred from homology"/>
<evidence type="ECO:0000256" key="4">
    <source>
        <dbReference type="PIRSR" id="PIRSR610708-1"/>
    </source>
</evidence>
<dbReference type="GO" id="GO:0008253">
    <property type="term" value="F:5'-nucleotidase activity"/>
    <property type="evidence" value="ECO:0007669"/>
    <property type="project" value="InterPro"/>
</dbReference>
<dbReference type="PANTHER" id="PTHR35134:SF2">
    <property type="entry name" value="NUCLEOTIDASE YQFW-RELATED"/>
    <property type="match status" value="1"/>
</dbReference>
<dbReference type="GO" id="GO:0009264">
    <property type="term" value="P:deoxyribonucleotide catabolic process"/>
    <property type="evidence" value="ECO:0007669"/>
    <property type="project" value="InterPro"/>
</dbReference>
<reference evidence="5 6" key="1">
    <citation type="submission" date="2017-11" db="EMBL/GenBank/DDBJ databases">
        <title>Comparitive Functional Genomics of Dry Heat Resistant strains isolated from the Viking Spacecraft.</title>
        <authorList>
            <person name="Seuylemezian A."/>
            <person name="Cooper K."/>
            <person name="Vaishampayan P."/>
        </authorList>
    </citation>
    <scope>NUCLEOTIDE SEQUENCE [LARGE SCALE GENOMIC DNA]</scope>
    <source>
        <strain evidence="5 6">V32-6</strain>
    </source>
</reference>
<dbReference type="EMBL" id="PGVE01000052">
    <property type="protein sequence ID" value="PLS03786.1"/>
    <property type="molecule type" value="Genomic_DNA"/>
</dbReference>
<dbReference type="Gene3D" id="3.40.50.1000">
    <property type="entry name" value="HAD superfamily/HAD-like"/>
    <property type="match status" value="1"/>
</dbReference>
<dbReference type="InterPro" id="IPR009206">
    <property type="entry name" value="Nucleotidase_putative"/>
</dbReference>
<dbReference type="OrthoDB" id="573782at2"/>
<dbReference type="InterPro" id="IPR010708">
    <property type="entry name" value="5'(3')-deoxyribonucleotidase"/>
</dbReference>
<dbReference type="SUPFAM" id="SSF56784">
    <property type="entry name" value="HAD-like"/>
    <property type="match status" value="1"/>
</dbReference>
<name>A0A2N5HE25_9BACI</name>
<evidence type="ECO:0000313" key="6">
    <source>
        <dbReference type="Proteomes" id="UP000234950"/>
    </source>
</evidence>
<protein>
    <recommendedName>
        <fullName evidence="3">Nucleotidase</fullName>
        <ecNumber evidence="3">3.1.3.-</ecNumber>
    </recommendedName>
</protein>
<feature type="active site" description="Nucleophile" evidence="4">
    <location>
        <position position="6"/>
    </location>
</feature>
<feature type="active site" description="Proton donor" evidence="4">
    <location>
        <position position="8"/>
    </location>
</feature>
<evidence type="ECO:0000313" key="5">
    <source>
        <dbReference type="EMBL" id="PLS03786.1"/>
    </source>
</evidence>
<organism evidence="5 6">
    <name type="scientific">Neobacillus cucumis</name>
    <dbReference type="NCBI Taxonomy" id="1740721"/>
    <lineage>
        <taxon>Bacteria</taxon>
        <taxon>Bacillati</taxon>
        <taxon>Bacillota</taxon>
        <taxon>Bacilli</taxon>
        <taxon>Bacillales</taxon>
        <taxon>Bacillaceae</taxon>
        <taxon>Neobacillus</taxon>
    </lineage>
</organism>
<dbReference type="InterPro" id="IPR036412">
    <property type="entry name" value="HAD-like_sf"/>
</dbReference>
<gene>
    <name evidence="5" type="ORF">CVD27_13915</name>
</gene>
<dbReference type="AlphaFoldDB" id="A0A2N5HE25"/>
<dbReference type="RefSeq" id="WP_101648505.1">
    <property type="nucleotide sequence ID" value="NZ_PGVE01000052.1"/>
</dbReference>
<accession>A0A2N5HE25</accession>
<comment type="similarity">
    <text evidence="1 3">Belongs to the 5'(3')-deoxyribonucleotidase family.</text>
</comment>
<comment type="caution">
    <text evidence="5">The sequence shown here is derived from an EMBL/GenBank/DDBJ whole genome shotgun (WGS) entry which is preliminary data.</text>
</comment>
<keyword evidence="6" id="KW-1185">Reference proteome</keyword>
<evidence type="ECO:0000256" key="2">
    <source>
        <dbReference type="ARBA" id="ARBA00022801"/>
    </source>
</evidence>
<evidence type="ECO:0000256" key="1">
    <source>
        <dbReference type="ARBA" id="ARBA00009589"/>
    </source>
</evidence>
<keyword evidence="2 3" id="KW-0378">Hydrolase</keyword>
<dbReference type="InterPro" id="IPR052419">
    <property type="entry name" value="5_3-deoxyribonucleotidase-like"/>
</dbReference>
<sequence>MRFGFDIDDTLINLREHAFHIYNKKLGKEIGLEVFKELKRVEIHEPFGMTAEEGSQMWKNTLEDIYYTDCPAFPGAVELLQELERQGHEIYYITARYQEHGERTKKWLLEHGFPVHDDRFFWGMKDHEKVNTIKQLHLDFYFDDKPEILETLTDQKVKVFLKDQSYNRHVKMPRIVSWPKYKDFIRELAD</sequence>
<dbReference type="InterPro" id="IPR023214">
    <property type="entry name" value="HAD_sf"/>
</dbReference>
<dbReference type="Pfam" id="PF06941">
    <property type="entry name" value="NT5C"/>
    <property type="match status" value="1"/>
</dbReference>
<dbReference type="EC" id="3.1.3.-" evidence="3"/>
<dbReference type="PIRSF" id="PIRSF021362">
    <property type="entry name" value="UCP021362_HAD"/>
    <property type="match status" value="1"/>
</dbReference>